<dbReference type="AlphaFoldDB" id="A0A1H4H2P8"/>
<dbReference type="OrthoDB" id="2964405at2"/>
<evidence type="ECO:0000313" key="2">
    <source>
        <dbReference type="Proteomes" id="UP000198584"/>
    </source>
</evidence>
<evidence type="ECO:0000313" key="1">
    <source>
        <dbReference type="EMBL" id="SEB16083.1"/>
    </source>
</evidence>
<dbReference type="Proteomes" id="UP000198584">
    <property type="component" value="Unassembled WGS sequence"/>
</dbReference>
<name>A0A1H4H2P8_9BACI</name>
<keyword evidence="2" id="KW-1185">Reference proteome</keyword>
<organism evidence="1 2">
    <name type="scientific">Thalassobacillus cyri</name>
    <dbReference type="NCBI Taxonomy" id="571932"/>
    <lineage>
        <taxon>Bacteria</taxon>
        <taxon>Bacillati</taxon>
        <taxon>Bacillota</taxon>
        <taxon>Bacilli</taxon>
        <taxon>Bacillales</taxon>
        <taxon>Bacillaceae</taxon>
        <taxon>Thalassobacillus</taxon>
    </lineage>
</organism>
<protein>
    <submittedName>
        <fullName evidence="1">Uncharacterized protein</fullName>
    </submittedName>
</protein>
<proteinExistence type="predicted"/>
<sequence>MVLKLKIESDRTQSWQTEDLYDEKNRRKDITKLFEAANAYYQGNDKTYASIGREVEDLDEWRIGLENLIKQSYHIAKREADDNPALHAINDVAFQLLVVYISDYFKNDNAPYNHFIDNKQTFIGAELLLQQDETIRFDGVMKDEELEVVEEELTRYERLISAQLLAQHQIVYQLIKSVLFKYKLTHQQ</sequence>
<gene>
    <name evidence="1" type="ORF">SAMN05421743_12188</name>
</gene>
<reference evidence="1 2" key="1">
    <citation type="submission" date="2016-10" db="EMBL/GenBank/DDBJ databases">
        <authorList>
            <person name="de Groot N.N."/>
        </authorList>
    </citation>
    <scope>NUCLEOTIDE SEQUENCE [LARGE SCALE GENOMIC DNA]</scope>
    <source>
        <strain evidence="1 2">CCM7597</strain>
    </source>
</reference>
<accession>A0A1H4H2P8</accession>
<dbReference type="RefSeq" id="WP_093046509.1">
    <property type="nucleotide sequence ID" value="NZ_FNQR01000021.1"/>
</dbReference>
<dbReference type="EMBL" id="FNQR01000021">
    <property type="protein sequence ID" value="SEB16083.1"/>
    <property type="molecule type" value="Genomic_DNA"/>
</dbReference>